<dbReference type="Pfam" id="PF01171">
    <property type="entry name" value="ATP_bind_3"/>
    <property type="match status" value="1"/>
</dbReference>
<comment type="function">
    <text evidence="8">Ligates lysine onto the cytidine present at position 34 of the AUA codon-specific tRNA(Ile) that contains the anticodon CAU, in an ATP-dependent manner. Cytidine is converted to lysidine, thus changing the amino acid specificity of the tRNA from methionine to isoleucine.</text>
</comment>
<organism evidence="10 11">
    <name type="scientific">Spiribacter onubensis</name>
    <dbReference type="NCBI Taxonomy" id="3122420"/>
    <lineage>
        <taxon>Bacteria</taxon>
        <taxon>Pseudomonadati</taxon>
        <taxon>Pseudomonadota</taxon>
        <taxon>Gammaproteobacteria</taxon>
        <taxon>Chromatiales</taxon>
        <taxon>Ectothiorhodospiraceae</taxon>
        <taxon>Spiribacter</taxon>
    </lineage>
</organism>
<dbReference type="NCBIfam" id="TIGR02432">
    <property type="entry name" value="lysidine_TilS_N"/>
    <property type="match status" value="1"/>
</dbReference>
<evidence type="ECO:0000256" key="2">
    <source>
        <dbReference type="ARBA" id="ARBA00022490"/>
    </source>
</evidence>
<dbReference type="PANTHER" id="PTHR43033">
    <property type="entry name" value="TRNA(ILE)-LYSIDINE SYNTHASE-RELATED"/>
    <property type="match status" value="1"/>
</dbReference>
<dbReference type="Proteomes" id="UP001556653">
    <property type="component" value="Unassembled WGS sequence"/>
</dbReference>
<evidence type="ECO:0000259" key="9">
    <source>
        <dbReference type="SMART" id="SM00977"/>
    </source>
</evidence>
<dbReference type="InterPro" id="IPR012796">
    <property type="entry name" value="Lysidine-tRNA-synth_C"/>
</dbReference>
<dbReference type="CDD" id="cd01992">
    <property type="entry name" value="TilS_N"/>
    <property type="match status" value="1"/>
</dbReference>
<dbReference type="NCBIfam" id="TIGR02433">
    <property type="entry name" value="lysidine_TilS_C"/>
    <property type="match status" value="1"/>
</dbReference>
<feature type="binding site" evidence="8">
    <location>
        <begin position="13"/>
        <end position="18"/>
    </location>
    <ligand>
        <name>ATP</name>
        <dbReference type="ChEBI" id="CHEBI:30616"/>
    </ligand>
</feature>
<dbReference type="SUPFAM" id="SSF56037">
    <property type="entry name" value="PheT/TilS domain"/>
    <property type="match status" value="1"/>
</dbReference>
<gene>
    <name evidence="8 10" type="primary">tilS</name>
    <name evidence="10" type="ORF">V6X64_04035</name>
</gene>
<dbReference type="Pfam" id="PF09179">
    <property type="entry name" value="TilS"/>
    <property type="match status" value="1"/>
</dbReference>
<dbReference type="SUPFAM" id="SSF52402">
    <property type="entry name" value="Adenine nucleotide alpha hydrolases-like"/>
    <property type="match status" value="1"/>
</dbReference>
<dbReference type="RefSeq" id="WP_367966646.1">
    <property type="nucleotide sequence ID" value="NZ_JBAKFJ010000001.1"/>
</dbReference>
<dbReference type="Pfam" id="PF11734">
    <property type="entry name" value="TilS_C"/>
    <property type="match status" value="1"/>
</dbReference>
<comment type="domain">
    <text evidence="8">The N-terminal region contains the highly conserved SGGXDS motif, predicted to be a P-loop motif involved in ATP binding.</text>
</comment>
<name>A0ABV3S9K5_9GAMM</name>
<keyword evidence="3 8" id="KW-0436">Ligase</keyword>
<keyword evidence="11" id="KW-1185">Reference proteome</keyword>
<dbReference type="InterPro" id="IPR014729">
    <property type="entry name" value="Rossmann-like_a/b/a_fold"/>
</dbReference>
<evidence type="ECO:0000313" key="11">
    <source>
        <dbReference type="Proteomes" id="UP001556653"/>
    </source>
</evidence>
<evidence type="ECO:0000256" key="7">
    <source>
        <dbReference type="ARBA" id="ARBA00048539"/>
    </source>
</evidence>
<dbReference type="Gene3D" id="3.40.50.620">
    <property type="entry name" value="HUPs"/>
    <property type="match status" value="1"/>
</dbReference>
<dbReference type="EC" id="6.3.4.19" evidence="8"/>
<comment type="similarity">
    <text evidence="8">Belongs to the tRNA(Ile)-lysidine synthase family.</text>
</comment>
<sequence length="427" mass="46764">MPRDALGCVIAFSGGLDSTALLHLATKADRPVRAIHIHHGLQAEADSWARHCSQVCRALGVPLTVVRVNPAANGRGLEDAAREARYAALAARLEPGECLLTAHHADDQLETLLLRMMRGTGPDGLAGIPARRPFGAGWLVRPLLEFPRERLHAYAQANALRWIDDPANADPAQDRNYLRHQVIPLLTARWPGATEAGSRLAGHSWQQRNVMQMLLADHRRRWPGPSHGPLPLQALWQSDSSVRPALLREWLRNGGWVAPGTSRLERGLEMLLDAGADRQPAMVWGNRQVRRHGGWLYRLPWPLPPVPDPVPADALGESGRDGLADFVFDGEPSPGLWCRAPRPGERLSMPRRPAKPLKELLREAGIVPWWRPRLPLLEDGDGEVLAVAGLGLTTAGQAAWGAGCGAPCCTPRRRADGPDWAWLTPPC</sequence>
<reference evidence="10 11" key="1">
    <citation type="submission" date="2024-02" db="EMBL/GenBank/DDBJ databases">
        <title>New especies of Spiribacter isolated from saline water.</title>
        <authorList>
            <person name="Leon M.J."/>
            <person name="De La Haba R."/>
            <person name="Sanchez-Porro C."/>
            <person name="Ventosa A."/>
        </authorList>
    </citation>
    <scope>NUCLEOTIDE SEQUENCE [LARGE SCALE GENOMIC DNA]</scope>
    <source>
        <strain evidence="11">ag22IC4-227</strain>
    </source>
</reference>
<evidence type="ECO:0000256" key="8">
    <source>
        <dbReference type="HAMAP-Rule" id="MF_01161"/>
    </source>
</evidence>
<evidence type="ECO:0000256" key="5">
    <source>
        <dbReference type="ARBA" id="ARBA00022741"/>
    </source>
</evidence>
<keyword evidence="2 8" id="KW-0963">Cytoplasm</keyword>
<evidence type="ECO:0000256" key="6">
    <source>
        <dbReference type="ARBA" id="ARBA00022840"/>
    </source>
</evidence>
<dbReference type="InterPro" id="IPR011063">
    <property type="entry name" value="TilS/TtcA_N"/>
</dbReference>
<keyword evidence="6 8" id="KW-0067">ATP-binding</keyword>
<evidence type="ECO:0000256" key="4">
    <source>
        <dbReference type="ARBA" id="ARBA00022694"/>
    </source>
</evidence>
<comment type="caution">
    <text evidence="10">The sequence shown here is derived from an EMBL/GenBank/DDBJ whole genome shotgun (WGS) entry which is preliminary data.</text>
</comment>
<keyword evidence="4 8" id="KW-0819">tRNA processing</keyword>
<feature type="domain" description="Lysidine-tRNA(Ile) synthetase C-terminal" evidence="9">
    <location>
        <begin position="336"/>
        <end position="409"/>
    </location>
</feature>
<dbReference type="Gene3D" id="1.20.59.20">
    <property type="match status" value="1"/>
</dbReference>
<dbReference type="SUPFAM" id="SSF82829">
    <property type="entry name" value="MesJ substrate recognition domain-like"/>
    <property type="match status" value="1"/>
</dbReference>
<dbReference type="GO" id="GO:0032267">
    <property type="term" value="F:tRNA(Ile)-lysidine synthase activity"/>
    <property type="evidence" value="ECO:0007669"/>
    <property type="project" value="UniProtKB-EC"/>
</dbReference>
<dbReference type="InterPro" id="IPR012795">
    <property type="entry name" value="tRNA_Ile_lys_synt_N"/>
</dbReference>
<dbReference type="InterPro" id="IPR012094">
    <property type="entry name" value="tRNA_Ile_lys_synt"/>
</dbReference>
<evidence type="ECO:0000256" key="1">
    <source>
        <dbReference type="ARBA" id="ARBA00004496"/>
    </source>
</evidence>
<dbReference type="HAMAP" id="MF_01161">
    <property type="entry name" value="tRNA_Ile_lys_synt"/>
    <property type="match status" value="1"/>
</dbReference>
<dbReference type="SMART" id="SM00977">
    <property type="entry name" value="TilS_C"/>
    <property type="match status" value="1"/>
</dbReference>
<proteinExistence type="inferred from homology"/>
<dbReference type="PANTHER" id="PTHR43033:SF1">
    <property type="entry name" value="TRNA(ILE)-LYSIDINE SYNTHASE-RELATED"/>
    <property type="match status" value="1"/>
</dbReference>
<protein>
    <recommendedName>
        <fullName evidence="8">tRNA(Ile)-lysidine synthase</fullName>
        <ecNumber evidence="8">6.3.4.19</ecNumber>
    </recommendedName>
    <alternativeName>
        <fullName evidence="8">tRNA(Ile)-2-lysyl-cytidine synthase</fullName>
    </alternativeName>
    <alternativeName>
        <fullName evidence="8">tRNA(Ile)-lysidine synthetase</fullName>
    </alternativeName>
</protein>
<evidence type="ECO:0000313" key="10">
    <source>
        <dbReference type="EMBL" id="MEX0386168.1"/>
    </source>
</evidence>
<keyword evidence="5 8" id="KW-0547">Nucleotide-binding</keyword>
<accession>A0ABV3S9K5</accession>
<evidence type="ECO:0000256" key="3">
    <source>
        <dbReference type="ARBA" id="ARBA00022598"/>
    </source>
</evidence>
<comment type="catalytic activity">
    <reaction evidence="7 8">
        <text>cytidine(34) in tRNA(Ile2) + L-lysine + ATP = lysidine(34) in tRNA(Ile2) + AMP + diphosphate + H(+)</text>
        <dbReference type="Rhea" id="RHEA:43744"/>
        <dbReference type="Rhea" id="RHEA-COMP:10625"/>
        <dbReference type="Rhea" id="RHEA-COMP:10670"/>
        <dbReference type="ChEBI" id="CHEBI:15378"/>
        <dbReference type="ChEBI" id="CHEBI:30616"/>
        <dbReference type="ChEBI" id="CHEBI:32551"/>
        <dbReference type="ChEBI" id="CHEBI:33019"/>
        <dbReference type="ChEBI" id="CHEBI:82748"/>
        <dbReference type="ChEBI" id="CHEBI:83665"/>
        <dbReference type="ChEBI" id="CHEBI:456215"/>
        <dbReference type="EC" id="6.3.4.19"/>
    </reaction>
</comment>
<dbReference type="InterPro" id="IPR015262">
    <property type="entry name" value="tRNA_Ile_lys_synt_subst-bd"/>
</dbReference>
<comment type="subcellular location">
    <subcellularLocation>
        <location evidence="1 8">Cytoplasm</location>
    </subcellularLocation>
</comment>
<dbReference type="EMBL" id="JBAKFJ010000001">
    <property type="protein sequence ID" value="MEX0386168.1"/>
    <property type="molecule type" value="Genomic_DNA"/>
</dbReference>